<evidence type="ECO:0000256" key="2">
    <source>
        <dbReference type="ARBA" id="ARBA00022475"/>
    </source>
</evidence>
<evidence type="ECO:0000256" key="4">
    <source>
        <dbReference type="ARBA" id="ARBA00022989"/>
    </source>
</evidence>
<accession>A0ABV6RFC3</accession>
<evidence type="ECO:0000256" key="7">
    <source>
        <dbReference type="SAM" id="Phobius"/>
    </source>
</evidence>
<gene>
    <name evidence="9" type="ORF">ACFFF6_17130</name>
</gene>
<dbReference type="RefSeq" id="WP_376982704.1">
    <property type="nucleotide sequence ID" value="NZ_JBHLSV010000027.1"/>
</dbReference>
<evidence type="ECO:0000256" key="6">
    <source>
        <dbReference type="SAM" id="MobiDB-lite"/>
    </source>
</evidence>
<comment type="subcellular location">
    <subcellularLocation>
        <location evidence="1">Cell membrane</location>
        <topology evidence="1">Multi-pass membrane protein</topology>
    </subcellularLocation>
</comment>
<dbReference type="InterPro" id="IPR023845">
    <property type="entry name" value="DUF3817_TM"/>
</dbReference>
<dbReference type="PANTHER" id="PTHR40077:SF1">
    <property type="entry name" value="MEMBRANE PROTEIN"/>
    <property type="match status" value="1"/>
</dbReference>
<evidence type="ECO:0000256" key="3">
    <source>
        <dbReference type="ARBA" id="ARBA00022692"/>
    </source>
</evidence>
<organism evidence="9 10">
    <name type="scientific">Brachybacterium hainanense</name>
    <dbReference type="NCBI Taxonomy" id="1541174"/>
    <lineage>
        <taxon>Bacteria</taxon>
        <taxon>Bacillati</taxon>
        <taxon>Actinomycetota</taxon>
        <taxon>Actinomycetes</taxon>
        <taxon>Micrococcales</taxon>
        <taxon>Dermabacteraceae</taxon>
        <taxon>Brachybacterium</taxon>
    </lineage>
</organism>
<keyword evidence="4 7" id="KW-1133">Transmembrane helix</keyword>
<protein>
    <submittedName>
        <fullName evidence="9">DUF3817 domain-containing protein</fullName>
    </submittedName>
</protein>
<dbReference type="EMBL" id="JBHLSV010000027">
    <property type="protein sequence ID" value="MFC0675674.1"/>
    <property type="molecule type" value="Genomic_DNA"/>
</dbReference>
<sequence>MSTVSQPETPAAEAPAPATSPVRTSTVGRIFAAVAVAEAITWAGLLIGMFLKYVTGTTEMGVWLFGRLHGGVFMLYVVVTLVAAWKLRWSWWVALVALACAIPPLVTVPLEIWLRRSGRLTDPAR</sequence>
<evidence type="ECO:0000313" key="10">
    <source>
        <dbReference type="Proteomes" id="UP001589793"/>
    </source>
</evidence>
<feature type="compositionally biased region" description="Low complexity" evidence="6">
    <location>
        <begin position="7"/>
        <end position="21"/>
    </location>
</feature>
<keyword evidence="10" id="KW-1185">Reference proteome</keyword>
<reference evidence="9 10" key="1">
    <citation type="submission" date="2024-09" db="EMBL/GenBank/DDBJ databases">
        <authorList>
            <person name="Sun Q."/>
            <person name="Mori K."/>
        </authorList>
    </citation>
    <scope>NUCLEOTIDE SEQUENCE [LARGE SCALE GENOMIC DNA]</scope>
    <source>
        <strain evidence="9 10">CICC 10874</strain>
    </source>
</reference>
<feature type="region of interest" description="Disordered" evidence="6">
    <location>
        <begin position="1"/>
        <end position="22"/>
    </location>
</feature>
<dbReference type="PANTHER" id="PTHR40077">
    <property type="entry name" value="MEMBRANE PROTEIN-RELATED"/>
    <property type="match status" value="1"/>
</dbReference>
<proteinExistence type="predicted"/>
<evidence type="ECO:0000259" key="8">
    <source>
        <dbReference type="Pfam" id="PF12823"/>
    </source>
</evidence>
<keyword evidence="5 7" id="KW-0472">Membrane</keyword>
<dbReference type="NCBIfam" id="TIGR03954">
    <property type="entry name" value="integ_memb_HG"/>
    <property type="match status" value="1"/>
</dbReference>
<keyword evidence="2" id="KW-1003">Cell membrane</keyword>
<comment type="caution">
    <text evidence="9">The sequence shown here is derived from an EMBL/GenBank/DDBJ whole genome shotgun (WGS) entry which is preliminary data.</text>
</comment>
<feature type="transmembrane region" description="Helical" evidence="7">
    <location>
        <begin position="30"/>
        <end position="51"/>
    </location>
</feature>
<evidence type="ECO:0000256" key="5">
    <source>
        <dbReference type="ARBA" id="ARBA00023136"/>
    </source>
</evidence>
<evidence type="ECO:0000256" key="1">
    <source>
        <dbReference type="ARBA" id="ARBA00004651"/>
    </source>
</evidence>
<dbReference type="Proteomes" id="UP001589793">
    <property type="component" value="Unassembled WGS sequence"/>
</dbReference>
<evidence type="ECO:0000313" key="9">
    <source>
        <dbReference type="EMBL" id="MFC0675674.1"/>
    </source>
</evidence>
<dbReference type="Pfam" id="PF12823">
    <property type="entry name" value="DUF3817"/>
    <property type="match status" value="1"/>
</dbReference>
<feature type="domain" description="DUF3817" evidence="8">
    <location>
        <begin position="29"/>
        <end position="116"/>
    </location>
</feature>
<name>A0ABV6RFC3_9MICO</name>
<feature type="transmembrane region" description="Helical" evidence="7">
    <location>
        <begin position="91"/>
        <end position="114"/>
    </location>
</feature>
<keyword evidence="3 7" id="KW-0812">Transmembrane</keyword>
<feature type="transmembrane region" description="Helical" evidence="7">
    <location>
        <begin position="63"/>
        <end position="85"/>
    </location>
</feature>